<reference evidence="1 2" key="1">
    <citation type="submission" date="2015-04" db="EMBL/GenBank/DDBJ databases">
        <authorList>
            <person name="Syromyatnikov M.Y."/>
            <person name="Popov V.N."/>
        </authorList>
    </citation>
    <scope>NUCLEOTIDE SEQUENCE [LARGE SCALE GENOMIC DNA]</scope>
</reference>
<name>A0A1J1I8W4_9DIPT</name>
<organism evidence="1 2">
    <name type="scientific">Clunio marinus</name>
    <dbReference type="NCBI Taxonomy" id="568069"/>
    <lineage>
        <taxon>Eukaryota</taxon>
        <taxon>Metazoa</taxon>
        <taxon>Ecdysozoa</taxon>
        <taxon>Arthropoda</taxon>
        <taxon>Hexapoda</taxon>
        <taxon>Insecta</taxon>
        <taxon>Pterygota</taxon>
        <taxon>Neoptera</taxon>
        <taxon>Endopterygota</taxon>
        <taxon>Diptera</taxon>
        <taxon>Nematocera</taxon>
        <taxon>Chironomoidea</taxon>
        <taxon>Chironomidae</taxon>
        <taxon>Clunio</taxon>
    </lineage>
</organism>
<proteinExistence type="predicted"/>
<accession>A0A1J1I8W4</accession>
<dbReference type="EMBL" id="CVRI01000040">
    <property type="protein sequence ID" value="CRK94865.1"/>
    <property type="molecule type" value="Genomic_DNA"/>
</dbReference>
<dbReference type="Proteomes" id="UP000183832">
    <property type="component" value="Unassembled WGS sequence"/>
</dbReference>
<gene>
    <name evidence="1" type="ORF">CLUMA_CG008357</name>
</gene>
<sequence length="80" mass="9371">MKLSALTLHCAMLLNVVEKCNFELFTSLYAFHDFHSFHSALLFQAYNFRDVDKLTTKATTSETEKSFLMFNVDIKRQQEN</sequence>
<evidence type="ECO:0000313" key="2">
    <source>
        <dbReference type="Proteomes" id="UP000183832"/>
    </source>
</evidence>
<evidence type="ECO:0000313" key="1">
    <source>
        <dbReference type="EMBL" id="CRK94865.1"/>
    </source>
</evidence>
<dbReference type="AlphaFoldDB" id="A0A1J1I8W4"/>
<protein>
    <submittedName>
        <fullName evidence="1">CLUMA_CG008357, isoform A</fullName>
    </submittedName>
</protein>
<keyword evidence="2" id="KW-1185">Reference proteome</keyword>